<proteinExistence type="predicted"/>
<reference evidence="2" key="1">
    <citation type="submission" date="2022-05" db="EMBL/GenBank/DDBJ databases">
        <title>Expanded diversity of anoxic marine methylotrophy in a Black Sea sulfate reducing microorganism.</title>
        <authorList>
            <person name="Fischer P.Q."/>
            <person name="Stams A.J.M."/>
            <person name="Villanueva L."/>
            <person name="Sousa D.Z."/>
        </authorList>
    </citation>
    <scope>NUCLEOTIDE SEQUENCE</scope>
    <source>
        <strain evidence="2">P130</strain>
    </source>
</reference>
<evidence type="ECO:0000313" key="2">
    <source>
        <dbReference type="EMBL" id="MDO0826049.1"/>
    </source>
</evidence>
<accession>A0ABT8QZR5</accession>
<evidence type="ECO:0000313" key="3">
    <source>
        <dbReference type="Proteomes" id="UP001176021"/>
    </source>
</evidence>
<dbReference type="Proteomes" id="UP001176021">
    <property type="component" value="Unassembled WGS sequence"/>
</dbReference>
<gene>
    <name evidence="2" type="ORF">M8H41_25035</name>
</gene>
<name>A0ABT8QZR5_9FIRM</name>
<protein>
    <submittedName>
        <fullName evidence="2">Uncharacterized protein</fullName>
    </submittedName>
</protein>
<evidence type="ECO:0000256" key="1">
    <source>
        <dbReference type="SAM" id="Coils"/>
    </source>
</evidence>
<keyword evidence="1" id="KW-0175">Coiled coil</keyword>
<dbReference type="EMBL" id="JAMJEV010000046">
    <property type="protein sequence ID" value="MDO0826049.1"/>
    <property type="molecule type" value="Genomic_DNA"/>
</dbReference>
<sequence>MTFEELLEKYQAVLRENDRLKQEIETLNTKLGVSEHRAIPCGNTDNVFIDSLFPTSNTFLECSNRVSEDKTLRPNVNSSSDPKDKVELFMSLFKGRDDVYAKR</sequence>
<keyword evidence="3" id="KW-1185">Reference proteome</keyword>
<organism evidence="2 3">
    <name type="scientific">Desulfosporosinus nitroreducens</name>
    <dbReference type="NCBI Taxonomy" id="2018668"/>
    <lineage>
        <taxon>Bacteria</taxon>
        <taxon>Bacillati</taxon>
        <taxon>Bacillota</taxon>
        <taxon>Clostridia</taxon>
        <taxon>Eubacteriales</taxon>
        <taxon>Desulfitobacteriaceae</taxon>
        <taxon>Desulfosporosinus</taxon>
    </lineage>
</organism>
<dbReference type="RefSeq" id="WP_302050397.1">
    <property type="nucleotide sequence ID" value="NZ_JAMJEV010000046.1"/>
</dbReference>
<feature type="coiled-coil region" evidence="1">
    <location>
        <begin position="3"/>
        <end position="37"/>
    </location>
</feature>
<comment type="caution">
    <text evidence="2">The sequence shown here is derived from an EMBL/GenBank/DDBJ whole genome shotgun (WGS) entry which is preliminary data.</text>
</comment>